<dbReference type="AlphaFoldDB" id="A0A1Z5J817"/>
<proteinExistence type="predicted"/>
<dbReference type="InterPro" id="IPR002713">
    <property type="entry name" value="FF_domain"/>
</dbReference>
<dbReference type="PANTHER" id="PTHR11864:SF0">
    <property type="entry name" value="PRP40 PRE-MRNA PROCESSING FACTOR 40 HOMOLOG A (YEAST)"/>
    <property type="match status" value="1"/>
</dbReference>
<dbReference type="FunCoup" id="A0A1Z5J817">
    <property type="interactions" value="722"/>
</dbReference>
<dbReference type="SMART" id="SM00441">
    <property type="entry name" value="FF"/>
    <property type="match status" value="3"/>
</dbReference>
<reference evidence="4 5" key="1">
    <citation type="journal article" date="2015" name="Plant Cell">
        <title>Oil accumulation by the oleaginous diatom Fistulifera solaris as revealed by the genome and transcriptome.</title>
        <authorList>
            <person name="Tanaka T."/>
            <person name="Maeda Y."/>
            <person name="Veluchamy A."/>
            <person name="Tanaka M."/>
            <person name="Abida H."/>
            <person name="Marechal E."/>
            <person name="Bowler C."/>
            <person name="Muto M."/>
            <person name="Sunaga Y."/>
            <person name="Tanaka M."/>
            <person name="Yoshino T."/>
            <person name="Taniguchi T."/>
            <person name="Fukuda Y."/>
            <person name="Nemoto M."/>
            <person name="Matsumoto M."/>
            <person name="Wong P.S."/>
            <person name="Aburatani S."/>
            <person name="Fujibuchi W."/>
        </authorList>
    </citation>
    <scope>NUCLEOTIDE SEQUENCE [LARGE SCALE GENOMIC DNA]</scope>
    <source>
        <strain evidence="4 5">JPCC DA0580</strain>
    </source>
</reference>
<dbReference type="PROSITE" id="PS51676">
    <property type="entry name" value="FF"/>
    <property type="match status" value="1"/>
</dbReference>
<evidence type="ECO:0000259" key="3">
    <source>
        <dbReference type="PROSITE" id="PS51676"/>
    </source>
</evidence>
<evidence type="ECO:0000259" key="2">
    <source>
        <dbReference type="PROSITE" id="PS50020"/>
    </source>
</evidence>
<dbReference type="GO" id="GO:0045292">
    <property type="term" value="P:mRNA cis splicing, via spliceosome"/>
    <property type="evidence" value="ECO:0007669"/>
    <property type="project" value="InterPro"/>
</dbReference>
<dbReference type="InterPro" id="IPR036020">
    <property type="entry name" value="WW_dom_sf"/>
</dbReference>
<comment type="caution">
    <text evidence="4">The sequence shown here is derived from an EMBL/GenBank/DDBJ whole genome shotgun (WGS) entry which is preliminary data.</text>
</comment>
<dbReference type="GO" id="GO:0003723">
    <property type="term" value="F:RNA binding"/>
    <property type="evidence" value="ECO:0007669"/>
    <property type="project" value="TreeGrafter"/>
</dbReference>
<dbReference type="SMART" id="SM00456">
    <property type="entry name" value="WW"/>
    <property type="match status" value="2"/>
</dbReference>
<organism evidence="4 5">
    <name type="scientific">Fistulifera solaris</name>
    <name type="common">Oleaginous diatom</name>
    <dbReference type="NCBI Taxonomy" id="1519565"/>
    <lineage>
        <taxon>Eukaryota</taxon>
        <taxon>Sar</taxon>
        <taxon>Stramenopiles</taxon>
        <taxon>Ochrophyta</taxon>
        <taxon>Bacillariophyta</taxon>
        <taxon>Bacillariophyceae</taxon>
        <taxon>Bacillariophycidae</taxon>
        <taxon>Naviculales</taxon>
        <taxon>Naviculaceae</taxon>
        <taxon>Fistulifera</taxon>
    </lineage>
</organism>
<dbReference type="InterPro" id="IPR036517">
    <property type="entry name" value="FF_domain_sf"/>
</dbReference>
<dbReference type="OrthoDB" id="187617at2759"/>
<dbReference type="Gene3D" id="2.20.70.10">
    <property type="match status" value="2"/>
</dbReference>
<feature type="region of interest" description="Disordered" evidence="1">
    <location>
        <begin position="221"/>
        <end position="256"/>
    </location>
</feature>
<dbReference type="GO" id="GO:0071004">
    <property type="term" value="C:U2-type prespliceosome"/>
    <property type="evidence" value="ECO:0007669"/>
    <property type="project" value="TreeGrafter"/>
</dbReference>
<dbReference type="PROSITE" id="PS01159">
    <property type="entry name" value="WW_DOMAIN_1"/>
    <property type="match status" value="1"/>
</dbReference>
<protein>
    <submittedName>
        <fullName evidence="4">Pre-mRNA-processing factor 40</fullName>
    </submittedName>
</protein>
<dbReference type="CDD" id="cd00201">
    <property type="entry name" value="WW"/>
    <property type="match status" value="2"/>
</dbReference>
<dbReference type="Pfam" id="PF00397">
    <property type="entry name" value="WW"/>
    <property type="match status" value="1"/>
</dbReference>
<dbReference type="PANTHER" id="PTHR11864">
    <property type="entry name" value="PRE-MRNA-PROCESSING PROTEIN PRP40"/>
    <property type="match status" value="1"/>
</dbReference>
<feature type="compositionally biased region" description="Polar residues" evidence="1">
    <location>
        <begin position="180"/>
        <end position="195"/>
    </location>
</feature>
<keyword evidence="5" id="KW-1185">Reference proteome</keyword>
<dbReference type="SUPFAM" id="SSF81698">
    <property type="entry name" value="FF domain"/>
    <property type="match status" value="3"/>
</dbReference>
<feature type="region of interest" description="Disordered" evidence="1">
    <location>
        <begin position="178"/>
        <end position="198"/>
    </location>
</feature>
<dbReference type="EMBL" id="BDSP01000013">
    <property type="protein sequence ID" value="GAX09921.1"/>
    <property type="molecule type" value="Genomic_DNA"/>
</dbReference>
<feature type="region of interest" description="Disordered" evidence="1">
    <location>
        <begin position="646"/>
        <end position="671"/>
    </location>
</feature>
<evidence type="ECO:0000313" key="5">
    <source>
        <dbReference type="Proteomes" id="UP000198406"/>
    </source>
</evidence>
<dbReference type="InterPro" id="IPR001202">
    <property type="entry name" value="WW_dom"/>
</dbReference>
<dbReference type="Proteomes" id="UP000198406">
    <property type="component" value="Unassembled WGS sequence"/>
</dbReference>
<sequence>MALEEVHRNLSLIDENRGGDCPATTLGCMAIPDGEVIQDQAVFASIVLPDLSTGEDYLYPAQDPHHLLLVNHCHHLRRPCLPMLHRGDLLYISVADEGVAYPIPPQSNHIFPTIPPPLTGYIPQSGIPPVHPPVHTTTNTVNNNHNSVWSEFTSPAGVKYYYNSVTKQSTYEKPAGFVSPQLTSTTPQQATTNASEWKEYTDNATGRKYYSDGVTTTWERPASLSKPTFPLSTDKAGSSSSSSDPPNKRLKFTTRPKNEFGSKEEAIAAFKGFLIAKDVSPTIKWSELTKLYSSDPRWMICEDALATGERKQALAEYQTKRANELRQMERQEKIRAREAFMELLTDFLPKLKALSSWKTSFTDIRDSLSRDDRFHAVADESTRESLFLDFCEEIRKREERKKLDRRRQAKENFIAFLSEKQEGGYLSFASTWNSFVASLDENDKNDERFGESIHMSDSDRETYFADFVHDLLVSEEDKRWRLRDMKRMSVDVERDAYENFLCRLARDDEKLFPWSGWRDIEDAITVDSSYLLLYELDSDAPKVVFEEFLSEWNHRYRKDQEILAELLRPSSHIKLVVDRETSFNTFKEAILEAAQRSPGLLDEVHDIFNQAEPVSSAKVFLREMQLKNGIGRPVIRRAGALRIGHYDSSEDEGEITEDAEMESKGRTTHNE</sequence>
<evidence type="ECO:0000256" key="1">
    <source>
        <dbReference type="SAM" id="MobiDB-lite"/>
    </source>
</evidence>
<dbReference type="InterPro" id="IPR039726">
    <property type="entry name" value="Prp40-like"/>
</dbReference>
<feature type="compositionally biased region" description="Acidic residues" evidence="1">
    <location>
        <begin position="649"/>
        <end position="660"/>
    </location>
</feature>
<dbReference type="Pfam" id="PF01846">
    <property type="entry name" value="FF"/>
    <property type="match status" value="2"/>
</dbReference>
<feature type="compositionally biased region" description="Basic and acidic residues" evidence="1">
    <location>
        <begin position="661"/>
        <end position="671"/>
    </location>
</feature>
<feature type="domain" description="FF" evidence="3">
    <location>
        <begin position="333"/>
        <end position="393"/>
    </location>
</feature>
<name>A0A1Z5J817_FISSO</name>
<gene>
    <name evidence="4" type="ORF">FisN_11Lh094</name>
</gene>
<dbReference type="PROSITE" id="PS50020">
    <property type="entry name" value="WW_DOMAIN_2"/>
    <property type="match status" value="1"/>
</dbReference>
<dbReference type="InParanoid" id="A0A1Z5J817"/>
<feature type="domain" description="WW" evidence="2">
    <location>
        <begin position="149"/>
        <end position="176"/>
    </location>
</feature>
<accession>A0A1Z5J817</accession>
<evidence type="ECO:0000313" key="4">
    <source>
        <dbReference type="EMBL" id="GAX09921.1"/>
    </source>
</evidence>
<dbReference type="GO" id="GO:0005685">
    <property type="term" value="C:U1 snRNP"/>
    <property type="evidence" value="ECO:0007669"/>
    <property type="project" value="TreeGrafter"/>
</dbReference>
<dbReference type="Gene3D" id="1.10.10.440">
    <property type="entry name" value="FF domain"/>
    <property type="match status" value="3"/>
</dbReference>
<dbReference type="SUPFAM" id="SSF51045">
    <property type="entry name" value="WW domain"/>
    <property type="match status" value="1"/>
</dbReference>